<dbReference type="Pfam" id="PF02493">
    <property type="entry name" value="MORN"/>
    <property type="match status" value="8"/>
</dbReference>
<gene>
    <name evidence="12" type="ORF">pdam_00004837</name>
</gene>
<sequence length="402" mass="44702">MSGGRFDFEDGGTYCGEWKTSKAHGYGICTGPKGQARYEGSWNNGFELSGVYVWPNGHRFEGEWLDGRRHGLGVEYRGKWTYQGEWEEGFKARYGVQKSQSGARYEGSWTSGLQEGYGIEVYADEGTFRYNCSKGKCNKGYYYGQWKTGMRSGYGIRHGEVKQESSSTKHYRRCISRQSTVDNFKSNGVLPNSSQNSRTFARHRKTPSQTSETQSHSPRSASDPENASQNGSLNSTMGSGSAQSYTMETVDSNGQIERANSRLIETYRGEWKNDKRHGLGIVYDTDGFSYMGEWSENMRHGLGVATFPNETKLEGEWKNDELVTDNKKKGPLVSLVTRFKQRLRVICEGAQDAAETADQKSQIALSRAAASRDKAGDAVGAAENAVSAAAIAQKRKCVDNMK</sequence>
<dbReference type="OrthoDB" id="284854at2759"/>
<reference evidence="12 13" key="1">
    <citation type="journal article" date="2018" name="Sci. Rep.">
        <title>Comparative analysis of the Pocillopora damicornis genome highlights role of immune system in coral evolution.</title>
        <authorList>
            <person name="Cunning R."/>
            <person name="Bay R.A."/>
            <person name="Gillette P."/>
            <person name="Baker A.C."/>
            <person name="Traylor-Knowles N."/>
        </authorList>
    </citation>
    <scope>NUCLEOTIDE SEQUENCE [LARGE SCALE GENOMIC DNA]</scope>
    <source>
        <strain evidence="12">RSMAS</strain>
        <tissue evidence="12">Whole animal</tissue>
    </source>
</reference>
<keyword evidence="10" id="KW-0472">Membrane</keyword>
<evidence type="ECO:0000256" key="8">
    <source>
        <dbReference type="ARBA" id="ARBA00022824"/>
    </source>
</evidence>
<feature type="non-terminal residue" evidence="12">
    <location>
        <position position="402"/>
    </location>
</feature>
<feature type="region of interest" description="Disordered" evidence="11">
    <location>
        <begin position="182"/>
        <end position="245"/>
    </location>
</feature>
<evidence type="ECO:0000313" key="12">
    <source>
        <dbReference type="EMBL" id="RMX50202.1"/>
    </source>
</evidence>
<evidence type="ECO:0000256" key="9">
    <source>
        <dbReference type="ARBA" id="ARBA00022989"/>
    </source>
</evidence>
<dbReference type="InterPro" id="IPR003409">
    <property type="entry name" value="MORN"/>
</dbReference>
<organism evidence="12 13">
    <name type="scientific">Pocillopora damicornis</name>
    <name type="common">Cauliflower coral</name>
    <name type="synonym">Millepora damicornis</name>
    <dbReference type="NCBI Taxonomy" id="46731"/>
    <lineage>
        <taxon>Eukaryota</taxon>
        <taxon>Metazoa</taxon>
        <taxon>Cnidaria</taxon>
        <taxon>Anthozoa</taxon>
        <taxon>Hexacorallia</taxon>
        <taxon>Scleractinia</taxon>
        <taxon>Astrocoeniina</taxon>
        <taxon>Pocilloporidae</taxon>
        <taxon>Pocillopora</taxon>
    </lineage>
</organism>
<keyword evidence="5" id="KW-1003">Cell membrane</keyword>
<dbReference type="InterPro" id="IPR017191">
    <property type="entry name" value="Junctophilin"/>
</dbReference>
<evidence type="ECO:0000256" key="10">
    <source>
        <dbReference type="ARBA" id="ARBA00023136"/>
    </source>
</evidence>
<dbReference type="SUPFAM" id="SSF82185">
    <property type="entry name" value="Histone H3 K4-specific methyltransferase SET7/9 N-terminal domain"/>
    <property type="match status" value="2"/>
</dbReference>
<dbReference type="STRING" id="46731.A0A3M6U939"/>
<feature type="compositionally biased region" description="Polar residues" evidence="11">
    <location>
        <begin position="182"/>
        <end position="199"/>
    </location>
</feature>
<dbReference type="PANTHER" id="PTHR23085">
    <property type="entry name" value="GH28348P"/>
    <property type="match status" value="1"/>
</dbReference>
<accession>A0A3M6U939</accession>
<dbReference type="GO" id="GO:0005886">
    <property type="term" value="C:plasma membrane"/>
    <property type="evidence" value="ECO:0007669"/>
    <property type="project" value="UniProtKB-SubCell"/>
</dbReference>
<keyword evidence="9" id="KW-1133">Transmembrane helix</keyword>
<dbReference type="GO" id="GO:0030314">
    <property type="term" value="C:junctional membrane complex"/>
    <property type="evidence" value="ECO:0007669"/>
    <property type="project" value="InterPro"/>
</dbReference>
<evidence type="ECO:0000256" key="3">
    <source>
        <dbReference type="ARBA" id="ARBA00004236"/>
    </source>
</evidence>
<keyword evidence="8" id="KW-0256">Endoplasmic reticulum</keyword>
<evidence type="ECO:0000256" key="7">
    <source>
        <dbReference type="ARBA" id="ARBA00022737"/>
    </source>
</evidence>
<evidence type="ECO:0000256" key="4">
    <source>
        <dbReference type="ARBA" id="ARBA00008599"/>
    </source>
</evidence>
<evidence type="ECO:0000256" key="2">
    <source>
        <dbReference type="ARBA" id="ARBA00004184"/>
    </source>
</evidence>
<evidence type="ECO:0000256" key="11">
    <source>
        <dbReference type="SAM" id="MobiDB-lite"/>
    </source>
</evidence>
<dbReference type="AlphaFoldDB" id="A0A3M6U939"/>
<protein>
    <recommendedName>
        <fullName evidence="14">Junctophilin</fullName>
    </recommendedName>
</protein>
<evidence type="ECO:0000256" key="6">
    <source>
        <dbReference type="ARBA" id="ARBA00022692"/>
    </source>
</evidence>
<feature type="compositionally biased region" description="Polar residues" evidence="11">
    <location>
        <begin position="207"/>
        <end position="245"/>
    </location>
</feature>
<name>A0A3M6U939_POCDA</name>
<keyword evidence="13" id="KW-1185">Reference proteome</keyword>
<dbReference type="Gene3D" id="2.20.110.10">
    <property type="entry name" value="Histone H3 K4-specific methyltransferase SET7/9 N-terminal domain"/>
    <property type="match status" value="3"/>
</dbReference>
<comment type="subcellular location">
    <subcellularLocation>
        <location evidence="3">Cell membrane</location>
    </subcellularLocation>
    <subcellularLocation>
        <location evidence="2">Endomembrane system</location>
        <topology evidence="2">Peripheral membrane protein</topology>
    </subcellularLocation>
    <subcellularLocation>
        <location evidence="1">Endoplasmic reticulum membrane</location>
        <topology evidence="1">Single-pass type IV membrane protein</topology>
    </subcellularLocation>
</comment>
<comment type="similarity">
    <text evidence="4">Belongs to the junctophilin family.</text>
</comment>
<proteinExistence type="inferred from homology"/>
<dbReference type="Proteomes" id="UP000275408">
    <property type="component" value="Unassembled WGS sequence"/>
</dbReference>
<dbReference type="EMBL" id="RCHS01002005">
    <property type="protein sequence ID" value="RMX50202.1"/>
    <property type="molecule type" value="Genomic_DNA"/>
</dbReference>
<evidence type="ECO:0000256" key="5">
    <source>
        <dbReference type="ARBA" id="ARBA00022475"/>
    </source>
</evidence>
<evidence type="ECO:0000313" key="13">
    <source>
        <dbReference type="Proteomes" id="UP000275408"/>
    </source>
</evidence>
<evidence type="ECO:0008006" key="14">
    <source>
        <dbReference type="Google" id="ProtNLM"/>
    </source>
</evidence>
<dbReference type="GO" id="GO:0005789">
    <property type="term" value="C:endoplasmic reticulum membrane"/>
    <property type="evidence" value="ECO:0007669"/>
    <property type="project" value="UniProtKB-SubCell"/>
</dbReference>
<evidence type="ECO:0000256" key="1">
    <source>
        <dbReference type="ARBA" id="ARBA00004163"/>
    </source>
</evidence>
<comment type="caution">
    <text evidence="12">The sequence shown here is derived from an EMBL/GenBank/DDBJ whole genome shotgun (WGS) entry which is preliminary data.</text>
</comment>
<keyword evidence="7" id="KW-0677">Repeat</keyword>
<dbReference type="PANTHER" id="PTHR23085:SF16">
    <property type="entry name" value="GH28348P"/>
    <property type="match status" value="1"/>
</dbReference>
<dbReference type="SMART" id="SM00698">
    <property type="entry name" value="MORN"/>
    <property type="match status" value="8"/>
</dbReference>
<keyword evidence="6" id="KW-0812">Transmembrane</keyword>